<evidence type="ECO:0000256" key="6">
    <source>
        <dbReference type="ARBA" id="ARBA00022723"/>
    </source>
</evidence>
<dbReference type="PIRSF" id="PIRSF001435">
    <property type="entry name" value="Nth"/>
    <property type="match status" value="1"/>
</dbReference>
<keyword evidence="10" id="KW-0411">Iron-sulfur</keyword>
<evidence type="ECO:0000256" key="5">
    <source>
        <dbReference type="ARBA" id="ARBA00022023"/>
    </source>
</evidence>
<evidence type="ECO:0000256" key="10">
    <source>
        <dbReference type="ARBA" id="ARBA00023014"/>
    </source>
</evidence>
<comment type="caution">
    <text evidence="16">The sequence shown here is derived from an EMBL/GenBank/DDBJ whole genome shotgun (WGS) entry which is preliminary data.</text>
</comment>
<dbReference type="PANTHER" id="PTHR42944">
    <property type="entry name" value="ADENINE DNA GLYCOSYLASE"/>
    <property type="match status" value="1"/>
</dbReference>
<dbReference type="GO" id="GO:0000701">
    <property type="term" value="F:purine-specific mismatch base pair DNA N-glycosylase activity"/>
    <property type="evidence" value="ECO:0007669"/>
    <property type="project" value="UniProtKB-EC"/>
</dbReference>
<dbReference type="PANTHER" id="PTHR42944:SF1">
    <property type="entry name" value="ADENINE DNA GLYCOSYLASE"/>
    <property type="match status" value="1"/>
</dbReference>
<gene>
    <name evidence="16" type="ORF">ENN26_09185</name>
</gene>
<comment type="cofactor">
    <cofactor evidence="2">
        <name>[4Fe-4S] cluster</name>
        <dbReference type="ChEBI" id="CHEBI:49883"/>
    </cofactor>
</comment>
<evidence type="ECO:0000256" key="8">
    <source>
        <dbReference type="ARBA" id="ARBA00022801"/>
    </source>
</evidence>
<dbReference type="Pfam" id="PF00633">
    <property type="entry name" value="HHH"/>
    <property type="match status" value="1"/>
</dbReference>
<evidence type="ECO:0000256" key="7">
    <source>
        <dbReference type="ARBA" id="ARBA00022763"/>
    </source>
</evidence>
<keyword evidence="7" id="KW-0227">DNA damage</keyword>
<keyword evidence="6" id="KW-0479">Metal-binding</keyword>
<evidence type="ECO:0000256" key="9">
    <source>
        <dbReference type="ARBA" id="ARBA00023004"/>
    </source>
</evidence>
<dbReference type="GO" id="GO:0006298">
    <property type="term" value="P:mismatch repair"/>
    <property type="evidence" value="ECO:0007669"/>
    <property type="project" value="TreeGrafter"/>
</dbReference>
<dbReference type="InterPro" id="IPR044298">
    <property type="entry name" value="MIG/MutY"/>
</dbReference>
<comment type="catalytic activity">
    <reaction evidence="1">
        <text>Hydrolyzes free adenine bases from 7,8-dihydro-8-oxoguanine:adenine mismatched double-stranded DNA, leaving an apurinic site.</text>
        <dbReference type="EC" id="3.2.2.31"/>
    </reaction>
</comment>
<dbReference type="FunFam" id="1.10.340.30:FF:000001">
    <property type="entry name" value="Endonuclease III"/>
    <property type="match status" value="1"/>
</dbReference>
<accession>A0A7C1GDM0</accession>
<dbReference type="EC" id="3.2.2.31" evidence="4"/>
<dbReference type="Pfam" id="PF00730">
    <property type="entry name" value="HhH-GPD"/>
    <property type="match status" value="1"/>
</dbReference>
<dbReference type="InterPro" id="IPR011257">
    <property type="entry name" value="DNA_glycosylase"/>
</dbReference>
<feature type="domain" description="HhH-GPD" evidence="15">
    <location>
        <begin position="49"/>
        <end position="196"/>
    </location>
</feature>
<dbReference type="Gene3D" id="1.10.340.30">
    <property type="entry name" value="Hypothetical protein, domain 2"/>
    <property type="match status" value="1"/>
</dbReference>
<dbReference type="GO" id="GO:0034039">
    <property type="term" value="F:8-oxo-7,8-dihydroguanine DNA N-glycosylase activity"/>
    <property type="evidence" value="ECO:0007669"/>
    <property type="project" value="TreeGrafter"/>
</dbReference>
<evidence type="ECO:0000256" key="14">
    <source>
        <dbReference type="ARBA" id="ARBA00066769"/>
    </source>
</evidence>
<comment type="catalytic activity">
    <reaction evidence="13">
        <text>Hydrolyzes mismatched double-stranded DNA and polynucleotides, releasing free thymine.</text>
        <dbReference type="EC" id="3.2.2.29"/>
    </reaction>
</comment>
<dbReference type="SUPFAM" id="SSF48150">
    <property type="entry name" value="DNA-glycosylase"/>
    <property type="match status" value="1"/>
</dbReference>
<name>A0A7C1GDM0_9CREN</name>
<dbReference type="AlphaFoldDB" id="A0A7C1GDM0"/>
<dbReference type="EC" id="3.2.2.29" evidence="14"/>
<dbReference type="InterPro" id="IPR004036">
    <property type="entry name" value="Endonuclease-III-like_CS2"/>
</dbReference>
<dbReference type="GO" id="GO:0035485">
    <property type="term" value="F:adenine/guanine mispair binding"/>
    <property type="evidence" value="ECO:0007669"/>
    <property type="project" value="TreeGrafter"/>
</dbReference>
<dbReference type="SMART" id="SM00478">
    <property type="entry name" value="ENDO3c"/>
    <property type="match status" value="1"/>
</dbReference>
<dbReference type="Gene3D" id="1.10.1670.10">
    <property type="entry name" value="Helix-hairpin-Helix base-excision DNA repair enzymes (C-terminal)"/>
    <property type="match status" value="1"/>
</dbReference>
<evidence type="ECO:0000256" key="4">
    <source>
        <dbReference type="ARBA" id="ARBA00012045"/>
    </source>
</evidence>
<evidence type="ECO:0000313" key="16">
    <source>
        <dbReference type="EMBL" id="HDP15928.1"/>
    </source>
</evidence>
<dbReference type="InterPro" id="IPR000445">
    <property type="entry name" value="HhH_motif"/>
</dbReference>
<evidence type="ECO:0000256" key="11">
    <source>
        <dbReference type="ARBA" id="ARBA00023204"/>
    </source>
</evidence>
<sequence length="241" mass="27632">MGPNRHECDAVTIVEELRRRVIDWEKKHWNPYPWRIERTPYKVLIAEILLKRTTRQAVLREYPKFIEKFPSPQELNNAPTEKIAEELKHLGLYRQRAEHLKALAEALVKAYGGNVPNSWDGLVKLPGVGPYIAGAVLSFGYGKPAPVIDSNVMRLLGRLTGLKLGKVEEYLRLLWRLVPEKDHECFNYGLIDLGFSVCRYGQPKCTDCPLSDLCVTQTENKEPSKAECLKEVYHAIYSEKL</sequence>
<keyword evidence="11" id="KW-0234">DNA repair</keyword>
<evidence type="ECO:0000256" key="13">
    <source>
        <dbReference type="ARBA" id="ARBA00052915"/>
    </source>
</evidence>
<evidence type="ECO:0000256" key="1">
    <source>
        <dbReference type="ARBA" id="ARBA00000843"/>
    </source>
</evidence>
<evidence type="ECO:0000259" key="15">
    <source>
        <dbReference type="SMART" id="SM00478"/>
    </source>
</evidence>
<comment type="similarity">
    <text evidence="3">Belongs to the Nth/MutY family.</text>
</comment>
<keyword evidence="12" id="KW-0326">Glycosidase</keyword>
<dbReference type="InterPro" id="IPR023170">
    <property type="entry name" value="HhH_base_excis_C"/>
</dbReference>
<dbReference type="GO" id="GO:0141016">
    <property type="term" value="F:G/T mismatch-specific thymine-DNA glycosylase activity"/>
    <property type="evidence" value="ECO:0007669"/>
    <property type="project" value="UniProtKB-EC"/>
</dbReference>
<dbReference type="CDD" id="cd00056">
    <property type="entry name" value="ENDO3c"/>
    <property type="match status" value="1"/>
</dbReference>
<dbReference type="PROSITE" id="PS01155">
    <property type="entry name" value="ENDONUCLEASE_III_2"/>
    <property type="match status" value="1"/>
</dbReference>
<dbReference type="GO" id="GO:0046872">
    <property type="term" value="F:metal ion binding"/>
    <property type="evidence" value="ECO:0007669"/>
    <property type="project" value="UniProtKB-KW"/>
</dbReference>
<dbReference type="EMBL" id="DSAY01000172">
    <property type="protein sequence ID" value="HDP15928.1"/>
    <property type="molecule type" value="Genomic_DNA"/>
</dbReference>
<keyword evidence="9" id="KW-0408">Iron</keyword>
<dbReference type="GO" id="GO:0032357">
    <property type="term" value="F:oxidized purine DNA binding"/>
    <property type="evidence" value="ECO:0007669"/>
    <property type="project" value="TreeGrafter"/>
</dbReference>
<proteinExistence type="inferred from homology"/>
<dbReference type="InterPro" id="IPR003265">
    <property type="entry name" value="HhH-GPD_domain"/>
</dbReference>
<protein>
    <recommendedName>
        <fullName evidence="5">Adenine DNA glycosylase</fullName>
        <ecNumber evidence="14">3.2.2.29</ecNumber>
        <ecNumber evidence="4">3.2.2.31</ecNumber>
    </recommendedName>
</protein>
<evidence type="ECO:0000256" key="12">
    <source>
        <dbReference type="ARBA" id="ARBA00023295"/>
    </source>
</evidence>
<evidence type="ECO:0000256" key="3">
    <source>
        <dbReference type="ARBA" id="ARBA00008343"/>
    </source>
</evidence>
<dbReference type="GO" id="GO:0051536">
    <property type="term" value="F:iron-sulfur cluster binding"/>
    <property type="evidence" value="ECO:0007669"/>
    <property type="project" value="UniProtKB-KW"/>
</dbReference>
<dbReference type="GO" id="GO:0006284">
    <property type="term" value="P:base-excision repair"/>
    <property type="evidence" value="ECO:0007669"/>
    <property type="project" value="InterPro"/>
</dbReference>
<organism evidence="16">
    <name type="scientific">Thermofilum adornatum</name>
    <dbReference type="NCBI Taxonomy" id="1365176"/>
    <lineage>
        <taxon>Archaea</taxon>
        <taxon>Thermoproteota</taxon>
        <taxon>Thermoprotei</taxon>
        <taxon>Thermofilales</taxon>
        <taxon>Thermofilaceae</taxon>
        <taxon>Thermofilum</taxon>
    </lineage>
</organism>
<keyword evidence="8" id="KW-0378">Hydrolase</keyword>
<reference evidence="16" key="1">
    <citation type="journal article" date="2020" name="mSystems">
        <title>Genome- and Community-Level Interaction Insights into Carbon Utilization and Element Cycling Functions of Hydrothermarchaeota in Hydrothermal Sediment.</title>
        <authorList>
            <person name="Zhou Z."/>
            <person name="Liu Y."/>
            <person name="Xu W."/>
            <person name="Pan J."/>
            <person name="Luo Z.H."/>
            <person name="Li M."/>
        </authorList>
    </citation>
    <scope>NUCLEOTIDE SEQUENCE [LARGE SCALE GENOMIC DNA]</scope>
    <source>
        <strain evidence="16">SpSt-116</strain>
    </source>
</reference>
<evidence type="ECO:0000256" key="2">
    <source>
        <dbReference type="ARBA" id="ARBA00001966"/>
    </source>
</evidence>